<dbReference type="GO" id="GO:0030001">
    <property type="term" value="P:metal ion transport"/>
    <property type="evidence" value="ECO:0007669"/>
    <property type="project" value="InterPro"/>
</dbReference>
<keyword evidence="5" id="KW-0472">Membrane</keyword>
<comment type="subcellular location">
    <subcellularLocation>
        <location evidence="1">Cell envelope</location>
    </subcellularLocation>
</comment>
<dbReference type="Proteomes" id="UP000197156">
    <property type="component" value="Chromosome"/>
</dbReference>
<feature type="transmembrane region" description="Helical" evidence="5">
    <location>
        <begin position="309"/>
        <end position="328"/>
    </location>
</feature>
<organism evidence="6 7">
    <name type="scientific">Thermococcus celer Vu 13 = JCM 8558</name>
    <dbReference type="NCBI Taxonomy" id="1293037"/>
    <lineage>
        <taxon>Archaea</taxon>
        <taxon>Methanobacteriati</taxon>
        <taxon>Methanobacteriota</taxon>
        <taxon>Thermococci</taxon>
        <taxon>Thermococcales</taxon>
        <taxon>Thermococcaceae</taxon>
        <taxon>Thermococcus</taxon>
    </lineage>
</organism>
<keyword evidence="4" id="KW-0732">Signal</keyword>
<gene>
    <name evidence="6" type="ORF">A3L02_02025</name>
</gene>
<dbReference type="InterPro" id="IPR050492">
    <property type="entry name" value="Bact_metal-bind_prot9"/>
</dbReference>
<dbReference type="KEGG" id="tce:A3L02_02025"/>
<keyword evidence="7" id="KW-1185">Reference proteome</keyword>
<dbReference type="InterPro" id="IPR006127">
    <property type="entry name" value="ZnuA-like"/>
</dbReference>
<evidence type="ECO:0000256" key="2">
    <source>
        <dbReference type="ARBA" id="ARBA00022448"/>
    </source>
</evidence>
<evidence type="ECO:0000313" key="6">
    <source>
        <dbReference type="EMBL" id="ASI98428.1"/>
    </source>
</evidence>
<evidence type="ECO:0000256" key="3">
    <source>
        <dbReference type="ARBA" id="ARBA00022723"/>
    </source>
</evidence>
<keyword evidence="5" id="KW-1133">Transmembrane helix</keyword>
<reference evidence="6 7" key="1">
    <citation type="submission" date="2016-03" db="EMBL/GenBank/DDBJ databases">
        <title>Complete genome sequence of Thermococcus celer.</title>
        <authorList>
            <person name="Oger P.M."/>
        </authorList>
    </citation>
    <scope>NUCLEOTIDE SEQUENCE [LARGE SCALE GENOMIC DNA]</scope>
    <source>
        <strain evidence="6 7">Vu 13</strain>
    </source>
</reference>
<proteinExistence type="predicted"/>
<dbReference type="EMBL" id="CP014854">
    <property type="protein sequence ID" value="ASI98428.1"/>
    <property type="molecule type" value="Genomic_DNA"/>
</dbReference>
<dbReference type="Pfam" id="PF01297">
    <property type="entry name" value="ZnuA"/>
    <property type="match status" value="1"/>
</dbReference>
<dbReference type="Gene3D" id="3.40.50.1980">
    <property type="entry name" value="Nitrogenase molybdenum iron protein domain"/>
    <property type="match status" value="1"/>
</dbReference>
<evidence type="ECO:0000256" key="1">
    <source>
        <dbReference type="ARBA" id="ARBA00004196"/>
    </source>
</evidence>
<evidence type="ECO:0000313" key="7">
    <source>
        <dbReference type="Proteomes" id="UP000197156"/>
    </source>
</evidence>
<accession>A0A218P0G7</accession>
<keyword evidence="3" id="KW-0479">Metal-binding</keyword>
<keyword evidence="5" id="KW-0812">Transmembrane</keyword>
<protein>
    <submittedName>
        <fullName evidence="6">ABC transporter substrate-binding protein</fullName>
    </submittedName>
</protein>
<dbReference type="RefSeq" id="WP_088862387.1">
    <property type="nucleotide sequence ID" value="NZ_CP014854.1"/>
</dbReference>
<dbReference type="PANTHER" id="PTHR42953:SF1">
    <property type="entry name" value="METAL-BINDING PROTEIN HI_0362-RELATED"/>
    <property type="match status" value="1"/>
</dbReference>
<evidence type="ECO:0000256" key="5">
    <source>
        <dbReference type="SAM" id="Phobius"/>
    </source>
</evidence>
<dbReference type="GO" id="GO:0046872">
    <property type="term" value="F:metal ion binding"/>
    <property type="evidence" value="ECO:0007669"/>
    <property type="project" value="UniProtKB-KW"/>
</dbReference>
<dbReference type="GeneID" id="33323490"/>
<keyword evidence="2" id="KW-0813">Transport</keyword>
<dbReference type="SUPFAM" id="SSF53807">
    <property type="entry name" value="Helical backbone' metal receptor"/>
    <property type="match status" value="1"/>
</dbReference>
<dbReference type="PANTHER" id="PTHR42953">
    <property type="entry name" value="HIGH-AFFINITY ZINC UPTAKE SYSTEM PROTEIN ZNUA-RELATED"/>
    <property type="match status" value="1"/>
</dbReference>
<sequence length="330" mass="35980">MRRKTGAVIALAILFTGLLMPFSLGSPEKPLVVASIAPLASIVQDAFGDSVNVVYIIPLGADPHEYQLTASQIELLRKADVIVTTGGHLPVEKRIKELREEGTITAEALFIDDYKREGFRYLQERWYQNKDNPHGVWLDPYNALAIAKATGVALEKTDPANSETYAEEYGNFEVRVKTIVEAYRALIGTNHTAVIQMPPDEYAIEWLGVKAVASIKPEEEVPAIGVDDLVPTAKRVDLIVYGANSPDQLKDAAKELALKSGKPTAEITVFWKDVPYTEVLIRNSAAVVNALGGKTPLKTPAQKSDVTEYVMLSLVTGIVLGTALGVILKR</sequence>
<dbReference type="OrthoDB" id="50488at2157"/>
<evidence type="ECO:0000256" key="4">
    <source>
        <dbReference type="ARBA" id="ARBA00022729"/>
    </source>
</evidence>
<name>A0A218P0G7_THECE</name>
<dbReference type="AlphaFoldDB" id="A0A218P0G7"/>